<dbReference type="AlphaFoldDB" id="A0A6J8CG11"/>
<gene>
    <name evidence="3" type="ORF">MCOR_28774</name>
</gene>
<dbReference type="SUPFAM" id="SSF81631">
    <property type="entry name" value="PAP/OAS1 substrate-binding domain"/>
    <property type="match status" value="1"/>
</dbReference>
<dbReference type="OrthoDB" id="1885901at2759"/>
<reference evidence="3 4" key="1">
    <citation type="submission" date="2020-06" db="EMBL/GenBank/DDBJ databases">
        <authorList>
            <person name="Li R."/>
            <person name="Bekaert M."/>
        </authorList>
    </citation>
    <scope>NUCLEOTIDE SEQUENCE [LARGE SCALE GENOMIC DNA]</scope>
    <source>
        <strain evidence="4">wild</strain>
    </source>
</reference>
<dbReference type="GO" id="GO:0016020">
    <property type="term" value="C:membrane"/>
    <property type="evidence" value="ECO:0007669"/>
    <property type="project" value="TreeGrafter"/>
</dbReference>
<sequence>MSAKLSTIVGKFDALQIILRDSKERNGSEKNLNQKVGYIAISERNVDICIPPIFKQASSFNKMGDFEGRNPGESLESFIDRVVNPDSSYVSQTKSVIHTVAELMKSKSVDHKIGSTVKGGSLGKGTAVKGRSDADLLFVYTDISSIEILKSKLPDLLKELQSVLARSPHKVTSVKRTPFTIQFNIEVKGELNEVDLLPIIQLDIGDRSRAKMNPIYQQIKAKEDLREYYFKCLAPLQVDFVSKEDEKIKRSIRLLKYWIKTRKHVLKSYAAELLVIKAYEEMGKPPTGKMKTLDLMKTVFTKLSDLNNLTVSWDKYYTPSSYYVPSPPYILDPAFPYHNLTRQKSGIDEKYVHLERDAKKFLANLK</sequence>
<dbReference type="PANTHER" id="PTHR11258:SF11">
    <property type="entry name" value="C2H2-TYPE DOMAIN-CONTAINING PROTEIN"/>
    <property type="match status" value="1"/>
</dbReference>
<dbReference type="GO" id="GO:0005829">
    <property type="term" value="C:cytosol"/>
    <property type="evidence" value="ECO:0007669"/>
    <property type="project" value="TreeGrafter"/>
</dbReference>
<keyword evidence="3" id="KW-0548">Nucleotidyltransferase</keyword>
<dbReference type="GO" id="GO:0005654">
    <property type="term" value="C:nucleoplasm"/>
    <property type="evidence" value="ECO:0007669"/>
    <property type="project" value="TreeGrafter"/>
</dbReference>
<dbReference type="SUPFAM" id="SSF81301">
    <property type="entry name" value="Nucleotidyltransferase"/>
    <property type="match status" value="1"/>
</dbReference>
<dbReference type="Gene3D" id="1.10.1410.20">
    <property type="entry name" value="2'-5'-oligoadenylate synthetase 1, domain 2"/>
    <property type="match status" value="1"/>
</dbReference>
<proteinExistence type="inferred from homology"/>
<dbReference type="Pfam" id="PF10421">
    <property type="entry name" value="OAS1_C"/>
    <property type="match status" value="1"/>
</dbReference>
<keyword evidence="3" id="KW-0808">Transferase</keyword>
<comment type="similarity">
    <text evidence="1">Belongs to the 2-5A synthase family.</text>
</comment>
<dbReference type="GO" id="GO:0003725">
    <property type="term" value="F:double-stranded RNA binding"/>
    <property type="evidence" value="ECO:0007669"/>
    <property type="project" value="TreeGrafter"/>
</dbReference>
<organism evidence="3 4">
    <name type="scientific">Mytilus coruscus</name>
    <name type="common">Sea mussel</name>
    <dbReference type="NCBI Taxonomy" id="42192"/>
    <lineage>
        <taxon>Eukaryota</taxon>
        <taxon>Metazoa</taxon>
        <taxon>Spiralia</taxon>
        <taxon>Lophotrochozoa</taxon>
        <taxon>Mollusca</taxon>
        <taxon>Bivalvia</taxon>
        <taxon>Autobranchia</taxon>
        <taxon>Pteriomorphia</taxon>
        <taxon>Mytilida</taxon>
        <taxon>Mytiloidea</taxon>
        <taxon>Mytilidae</taxon>
        <taxon>Mytilinae</taxon>
        <taxon>Mytilus</taxon>
    </lineage>
</organism>
<feature type="domain" description="2'-5'-oligoadenylate synthetase 1" evidence="2">
    <location>
        <begin position="215"/>
        <end position="362"/>
    </location>
</feature>
<accession>A0A6J8CG11</accession>
<dbReference type="GO" id="GO:0001730">
    <property type="term" value="F:2'-5'-oligoadenylate synthetase activity"/>
    <property type="evidence" value="ECO:0007669"/>
    <property type="project" value="UniProtKB-EC"/>
</dbReference>
<dbReference type="InterPro" id="IPR043519">
    <property type="entry name" value="NT_sf"/>
</dbReference>
<dbReference type="InterPro" id="IPR018952">
    <property type="entry name" value="2-5-oligoAdlate_synth_1_dom2/C"/>
</dbReference>
<dbReference type="EMBL" id="CACVKT020005242">
    <property type="protein sequence ID" value="CAC5393964.1"/>
    <property type="molecule type" value="Genomic_DNA"/>
</dbReference>
<dbReference type="PANTHER" id="PTHR11258">
    <property type="entry name" value="2-5 OLIGOADENYLATE SYNTHETASE"/>
    <property type="match status" value="1"/>
</dbReference>
<evidence type="ECO:0000259" key="2">
    <source>
        <dbReference type="Pfam" id="PF10421"/>
    </source>
</evidence>
<evidence type="ECO:0000256" key="1">
    <source>
        <dbReference type="ARBA" id="ARBA00009526"/>
    </source>
</evidence>
<dbReference type="EC" id="2.7.7.84" evidence="3"/>
<evidence type="ECO:0000313" key="4">
    <source>
        <dbReference type="Proteomes" id="UP000507470"/>
    </source>
</evidence>
<dbReference type="Proteomes" id="UP000507470">
    <property type="component" value="Unassembled WGS sequence"/>
</dbReference>
<dbReference type="PROSITE" id="PS50152">
    <property type="entry name" value="25A_SYNTH_3"/>
    <property type="match status" value="1"/>
</dbReference>
<protein>
    <submittedName>
        <fullName evidence="3">OAS</fullName>
        <ecNumber evidence="3">2.7.7.84</ecNumber>
    </submittedName>
</protein>
<name>A0A6J8CG11_MYTCO</name>
<evidence type="ECO:0000313" key="3">
    <source>
        <dbReference type="EMBL" id="CAC5393964.1"/>
    </source>
</evidence>
<keyword evidence="4" id="KW-1185">Reference proteome</keyword>
<dbReference type="Gene3D" id="3.30.460.10">
    <property type="entry name" value="Beta Polymerase, domain 2"/>
    <property type="match status" value="1"/>
</dbReference>